<keyword evidence="4" id="KW-1185">Reference proteome</keyword>
<evidence type="ECO:0000256" key="1">
    <source>
        <dbReference type="SAM" id="MobiDB-lite"/>
    </source>
</evidence>
<gene>
    <name evidence="3" type="ORF">H4Q32_028512</name>
</gene>
<dbReference type="Proteomes" id="UP000830375">
    <property type="component" value="Unassembled WGS sequence"/>
</dbReference>
<feature type="domain" description="SCAN box" evidence="2">
    <location>
        <begin position="216"/>
        <end position="301"/>
    </location>
</feature>
<evidence type="ECO:0000259" key="2">
    <source>
        <dbReference type="Pfam" id="PF02023"/>
    </source>
</evidence>
<sequence length="604" mass="66556">MEAVTPVAESAVNAEGSSPSRVPVGDQVTPVTVPGGELGPPFSMPKFEPTQDHAQARQDDLKHQIEMYRIDADTKVRLRQLELQAAQDPPKQAIFETSISLGGGSETAAGSLNSNTVTSNSIPAGNESVVAPSTHFDVAKNIEIVPPFHEKEIEAYFQAFERIVTALKWPTEVWALMLQCKLTGKAQVVCASLSLEESVQYDAVKIAVLQAYELIPEHYRQRFRTTKKSASQTYVEFAREKCILFDRWIKACKVKDYNSLRELMLIEEFKNCVPECTALYLNEQKVSTVQQAAVLADEYTLLHKTVLAKRASDTGGSLEKENESLPDCSVLVKTSPSPFSVSTPDPCFQPFVFDGFVSLNDGVKGRKLVRILRDTGGSQSFVLSKILDFCADSACEASTIVQGIEMGFVTIPLHRVWVTSELASGCFEVAVRDSLPVKVVDFIMGNDIAGGKVMPVVQVTNAPCIEMHSDALAETLPEVFSSSAITTRAQTKRDSQENNNLNDSIFCDILGNYSFPNSGEVVKLNSTSPVCFDLVTDMSISREALIDANHLNAFWWIVAYHPETQGALERWHQTLKSALRKYCIETGSEWDDGVPFVLFAVREA</sequence>
<dbReference type="SUPFAM" id="SSF47353">
    <property type="entry name" value="Retrovirus capsid dimerization domain-like"/>
    <property type="match status" value="1"/>
</dbReference>
<dbReference type="InterPro" id="IPR012337">
    <property type="entry name" value="RNaseH-like_sf"/>
</dbReference>
<reference evidence="3 4" key="1">
    <citation type="submission" date="2022-01" db="EMBL/GenBank/DDBJ databases">
        <title>A high-quality chromosome-level genome assembly of rohu carp, Labeo rohita.</title>
        <authorList>
            <person name="Arick M.A. II"/>
            <person name="Hsu C.-Y."/>
            <person name="Magbanua Z."/>
            <person name="Pechanova O."/>
            <person name="Grover C."/>
            <person name="Miller E."/>
            <person name="Thrash A."/>
            <person name="Ezzel L."/>
            <person name="Alam S."/>
            <person name="Benzie J."/>
            <person name="Hamilton M."/>
            <person name="Karsi A."/>
            <person name="Lawrence M.L."/>
            <person name="Peterson D.G."/>
        </authorList>
    </citation>
    <scope>NUCLEOTIDE SEQUENCE [LARGE SCALE GENOMIC DNA]</scope>
    <source>
        <strain evidence="4">BAU-BD-2019</strain>
        <tissue evidence="3">Blood</tissue>
    </source>
</reference>
<evidence type="ECO:0000313" key="3">
    <source>
        <dbReference type="EMBL" id="KAI2644500.1"/>
    </source>
</evidence>
<dbReference type="InterPro" id="IPR038269">
    <property type="entry name" value="SCAN_sf"/>
</dbReference>
<organism evidence="3 4">
    <name type="scientific">Labeo rohita</name>
    <name type="common">Indian major carp</name>
    <name type="synonym">Cyprinus rohita</name>
    <dbReference type="NCBI Taxonomy" id="84645"/>
    <lineage>
        <taxon>Eukaryota</taxon>
        <taxon>Metazoa</taxon>
        <taxon>Chordata</taxon>
        <taxon>Craniata</taxon>
        <taxon>Vertebrata</taxon>
        <taxon>Euteleostomi</taxon>
        <taxon>Actinopterygii</taxon>
        <taxon>Neopterygii</taxon>
        <taxon>Teleostei</taxon>
        <taxon>Ostariophysi</taxon>
        <taxon>Cypriniformes</taxon>
        <taxon>Cyprinidae</taxon>
        <taxon>Labeoninae</taxon>
        <taxon>Labeonini</taxon>
        <taxon>Labeo</taxon>
    </lineage>
</organism>
<evidence type="ECO:0000313" key="4">
    <source>
        <dbReference type="Proteomes" id="UP000830375"/>
    </source>
</evidence>
<comment type="caution">
    <text evidence="3">The sequence shown here is derived from an EMBL/GenBank/DDBJ whole genome shotgun (WGS) entry which is preliminary data.</text>
</comment>
<protein>
    <recommendedName>
        <fullName evidence="2">SCAN box domain-containing protein</fullName>
    </recommendedName>
</protein>
<dbReference type="SUPFAM" id="SSF53098">
    <property type="entry name" value="Ribonuclease H-like"/>
    <property type="match status" value="1"/>
</dbReference>
<dbReference type="PANTHER" id="PTHR46888">
    <property type="entry name" value="ZINC KNUCKLE DOMAINCONTAINING PROTEIN-RELATED"/>
    <property type="match status" value="1"/>
</dbReference>
<dbReference type="EMBL" id="JACTAM010002502">
    <property type="protein sequence ID" value="KAI2644500.1"/>
    <property type="molecule type" value="Genomic_DNA"/>
</dbReference>
<name>A0ABQ8L183_LABRO</name>
<dbReference type="Gene3D" id="1.10.4020.10">
    <property type="entry name" value="DNA breaking-rejoining enzymes"/>
    <property type="match status" value="1"/>
</dbReference>
<dbReference type="InterPro" id="IPR036397">
    <property type="entry name" value="RNaseH_sf"/>
</dbReference>
<dbReference type="PANTHER" id="PTHR46888:SF13">
    <property type="entry name" value="RIBONUCLEASE H"/>
    <property type="match status" value="1"/>
</dbReference>
<dbReference type="InterPro" id="IPR003309">
    <property type="entry name" value="SCAN_dom"/>
</dbReference>
<proteinExistence type="predicted"/>
<dbReference type="Pfam" id="PF02023">
    <property type="entry name" value="SCAN"/>
    <property type="match status" value="1"/>
</dbReference>
<accession>A0ABQ8L183</accession>
<feature type="region of interest" description="Disordered" evidence="1">
    <location>
        <begin position="1"/>
        <end position="26"/>
    </location>
</feature>
<dbReference type="Gene3D" id="3.30.420.10">
    <property type="entry name" value="Ribonuclease H-like superfamily/Ribonuclease H"/>
    <property type="match status" value="1"/>
</dbReference>